<dbReference type="GO" id="GO:0046872">
    <property type="term" value="F:metal ion binding"/>
    <property type="evidence" value="ECO:0007669"/>
    <property type="project" value="UniProtKB-KW"/>
</dbReference>
<dbReference type="GO" id="GO:0003688">
    <property type="term" value="F:DNA replication origin binding"/>
    <property type="evidence" value="ECO:0007669"/>
    <property type="project" value="UniProtKB-ARBA"/>
</dbReference>
<comment type="subcellular location">
    <subcellularLocation>
        <location evidence="1 10">Nucleus</location>
    </subcellularLocation>
</comment>
<dbReference type="InterPro" id="IPR050311">
    <property type="entry name" value="ORC1/CDC6"/>
</dbReference>
<evidence type="ECO:0000313" key="13">
    <source>
        <dbReference type="EMBL" id="GMM53750.1"/>
    </source>
</evidence>
<name>A0AAV5RQQ6_MAUHU</name>
<dbReference type="Gene3D" id="3.40.50.300">
    <property type="entry name" value="P-loop containing nucleotide triphosphate hydrolases"/>
    <property type="match status" value="1"/>
</dbReference>
<dbReference type="InterPro" id="IPR048867">
    <property type="entry name" value="WHD_ORC1"/>
</dbReference>
<dbReference type="PANTHER" id="PTHR10763:SF23">
    <property type="entry name" value="ORIGIN RECOGNITION COMPLEX SUBUNIT 1"/>
    <property type="match status" value="1"/>
</dbReference>
<dbReference type="EMBL" id="BTGD01000001">
    <property type="protein sequence ID" value="GMM53750.1"/>
    <property type="molecule type" value="Genomic_DNA"/>
</dbReference>
<keyword evidence="8 10" id="KW-0238">DNA-binding</keyword>
<gene>
    <name evidence="13" type="ORF">DAKH74_003660</name>
</gene>
<dbReference type="Pfam" id="PF21312">
    <property type="entry name" value="WHD_ORC1"/>
    <property type="match status" value="1"/>
</dbReference>
<accession>A0AAV5RQQ6</accession>
<comment type="caution">
    <text evidence="13">The sequence shown here is derived from an EMBL/GenBank/DDBJ whole genome shotgun (WGS) entry which is preliminary data.</text>
</comment>
<evidence type="ECO:0000259" key="12">
    <source>
        <dbReference type="SMART" id="SM00382"/>
    </source>
</evidence>
<dbReference type="InterPro" id="IPR043151">
    <property type="entry name" value="BAH_sf"/>
</dbReference>
<protein>
    <recommendedName>
        <fullName evidence="10">Origin recognition complex subunit 1</fullName>
    </recommendedName>
</protein>
<comment type="subunit">
    <text evidence="10">ORC is composed of six subunits.</text>
</comment>
<dbReference type="InterPro" id="IPR041083">
    <property type="entry name" value="AAA_lid_10"/>
</dbReference>
<dbReference type="InterPro" id="IPR003593">
    <property type="entry name" value="AAA+_ATPase"/>
</dbReference>
<evidence type="ECO:0000256" key="10">
    <source>
        <dbReference type="RuleBase" id="RU365058"/>
    </source>
</evidence>
<dbReference type="Gene3D" id="2.30.30.490">
    <property type="match status" value="1"/>
</dbReference>
<keyword evidence="5 10" id="KW-0547">Nucleotide-binding</keyword>
<dbReference type="GO" id="GO:0016887">
    <property type="term" value="F:ATP hydrolysis activity"/>
    <property type="evidence" value="ECO:0007669"/>
    <property type="project" value="InterPro"/>
</dbReference>
<keyword evidence="7" id="KW-0460">Magnesium</keyword>
<keyword evidence="14" id="KW-1185">Reference proteome</keyword>
<feature type="compositionally biased region" description="Acidic residues" evidence="11">
    <location>
        <begin position="273"/>
        <end position="308"/>
    </location>
</feature>
<dbReference type="GO" id="GO:0033314">
    <property type="term" value="P:mitotic DNA replication checkpoint signaling"/>
    <property type="evidence" value="ECO:0007669"/>
    <property type="project" value="TreeGrafter"/>
</dbReference>
<feature type="region of interest" description="Disordered" evidence="11">
    <location>
        <begin position="216"/>
        <end position="366"/>
    </location>
</feature>
<evidence type="ECO:0000256" key="8">
    <source>
        <dbReference type="ARBA" id="ARBA00023125"/>
    </source>
</evidence>
<reference evidence="13 14" key="1">
    <citation type="journal article" date="2023" name="Elife">
        <title>Identification of key yeast species and microbe-microbe interactions impacting larval growth of Drosophila in the wild.</title>
        <authorList>
            <person name="Mure A."/>
            <person name="Sugiura Y."/>
            <person name="Maeda R."/>
            <person name="Honda K."/>
            <person name="Sakurai N."/>
            <person name="Takahashi Y."/>
            <person name="Watada M."/>
            <person name="Katoh T."/>
            <person name="Gotoh A."/>
            <person name="Gotoh Y."/>
            <person name="Taniguchi I."/>
            <person name="Nakamura K."/>
            <person name="Hayashi T."/>
            <person name="Katayama T."/>
            <person name="Uemura T."/>
            <person name="Hattori Y."/>
        </authorList>
    </citation>
    <scope>NUCLEOTIDE SEQUENCE [LARGE SCALE GENOMIC DNA]</scope>
    <source>
        <strain evidence="13 14">KH-74</strain>
    </source>
</reference>
<comment type="similarity">
    <text evidence="2 10">Belongs to the ORC1 family.</text>
</comment>
<feature type="domain" description="AAA+ ATPase" evidence="12">
    <location>
        <begin position="475"/>
        <end position="628"/>
    </location>
</feature>
<evidence type="ECO:0000256" key="2">
    <source>
        <dbReference type="ARBA" id="ARBA00008398"/>
    </source>
</evidence>
<dbReference type="SMART" id="SM00382">
    <property type="entry name" value="AAA"/>
    <property type="match status" value="1"/>
</dbReference>
<dbReference type="Gene3D" id="1.10.8.60">
    <property type="match status" value="1"/>
</dbReference>
<dbReference type="SUPFAM" id="SSF82061">
    <property type="entry name" value="BAH domain"/>
    <property type="match status" value="1"/>
</dbReference>
<keyword evidence="9 10" id="KW-0539">Nucleus</keyword>
<dbReference type="InterPro" id="IPR027417">
    <property type="entry name" value="P-loop_NTPase"/>
</dbReference>
<dbReference type="SUPFAM" id="SSF52540">
    <property type="entry name" value="P-loop containing nucleoside triphosphate hydrolases"/>
    <property type="match status" value="1"/>
</dbReference>
<dbReference type="Pfam" id="PF17872">
    <property type="entry name" value="AAA_lid_10"/>
    <property type="match status" value="1"/>
</dbReference>
<feature type="compositionally biased region" description="Basic residues" evidence="11">
    <location>
        <begin position="329"/>
        <end position="340"/>
    </location>
</feature>
<evidence type="ECO:0000256" key="7">
    <source>
        <dbReference type="ARBA" id="ARBA00022842"/>
    </source>
</evidence>
<proteinExistence type="inferred from homology"/>
<evidence type="ECO:0000256" key="9">
    <source>
        <dbReference type="ARBA" id="ARBA00023242"/>
    </source>
</evidence>
<evidence type="ECO:0000256" key="6">
    <source>
        <dbReference type="ARBA" id="ARBA00022840"/>
    </source>
</evidence>
<dbReference type="GO" id="GO:0006270">
    <property type="term" value="P:DNA replication initiation"/>
    <property type="evidence" value="ECO:0007669"/>
    <property type="project" value="TreeGrafter"/>
</dbReference>
<keyword evidence="3 10" id="KW-0235">DNA replication</keyword>
<keyword evidence="4" id="KW-0479">Metal-binding</keyword>
<evidence type="ECO:0000256" key="1">
    <source>
        <dbReference type="ARBA" id="ARBA00004123"/>
    </source>
</evidence>
<comment type="function">
    <text evidence="10">Component of the origin recognition complex (ORC) that binds origins of replication. DNA-binding is ATP-dependent, however specific DNA sequences that define origins of replication have not been identified so far. ORC is required to assemble the pre-replication complex necessary to initiate DNA replication.</text>
</comment>
<dbReference type="Proteomes" id="UP001377567">
    <property type="component" value="Unassembled WGS sequence"/>
</dbReference>
<sequence length="916" mass="104241">MATKASELDGWEIKTIDEAGNEVNENKRRSRRGNNTLRTIIQKKSGDKTLQIGCGTSILAQEEDEEKPSFYLVYDIRTQTLSSLLELWTLCYIRTTDIPPLAYFKEYKPEILETEKSEDELAELMRTEADPDELVLIVRNHEVKVSEIKEIVRVTSKKDRPSDFSSGKDFVVEKLFADDKLIFAPFDLSQELGYMRGKSSSEITSHLRYLFSKDNNEDIKPRKSQSRRKKDEKTTSGEGVNEYVTDEMSDSSFDSDPSDGEDADDSDVKVEELIESGDDDNEDNHDESIDEDDVHSEDEEPIDDDDSGDYGVAKRPRGRPRKTGTQQKKPARSAVKRSSRKSNSTAKASPLKKPKKNPTTVRRFMKRNVVRAKKKYTPFSKRYRSIKDIPDLTNFGNFNNETTDEYLEGLEGRLTTKTKHKVVETIFSKVKKQLYSSHGKDEIVKASNFGEFLPARENEFASIYLSVYSALESSSSTTVYIAGTPGVGKTLTVREVIKELQHSSSEGELPPFQYVEINGLKMVKPTDSYEVLWNKISGESLTWGAAMESLQFYFEKVPMNKKRPVIVLLDELDALITKHEDLMYNFFNWTSYQNAKLILIAVANTMDLPERQLGNKVSSRIGFTRIMFTGYTHEELKSIIDLRLQGINDSFFYVDKNTGNACLVDEYIKEHGLEKMTSNLKKVRLRMSPDAIEIASRKIASVSGDARRALKACKRAAEIAEQNYMTQHGYSYDGHAAVDTYDDFVQEEGDLPDETPTSYEKEVDEDGVEYEIQVVRINHIMKALNETLNTNVTRFISGCSFTTKLILFAYMSLIKKSGFEEQTIADIIDEVRLLIEVNGNNKFVMGISKVLFPRETASNAEPLRMASWDLVFGRLVDAGIIVRQSMRNERLVTIKFNVPIDEVKRAVDMDDNLKDF</sequence>
<dbReference type="CDD" id="cd00009">
    <property type="entry name" value="AAA"/>
    <property type="match status" value="1"/>
</dbReference>
<dbReference type="Pfam" id="PF00004">
    <property type="entry name" value="AAA"/>
    <property type="match status" value="1"/>
</dbReference>
<dbReference type="InterPro" id="IPR003959">
    <property type="entry name" value="ATPase_AAA_core"/>
</dbReference>
<dbReference type="FunFam" id="3.40.50.300:FF:000199">
    <property type="entry name" value="Origin recognition complex subunit 1"/>
    <property type="match status" value="1"/>
</dbReference>
<dbReference type="PANTHER" id="PTHR10763">
    <property type="entry name" value="CELL DIVISION CONTROL PROTEIN 6-RELATED"/>
    <property type="match status" value="1"/>
</dbReference>
<evidence type="ECO:0000256" key="4">
    <source>
        <dbReference type="ARBA" id="ARBA00022723"/>
    </source>
</evidence>
<evidence type="ECO:0000256" key="5">
    <source>
        <dbReference type="ARBA" id="ARBA00022741"/>
    </source>
</evidence>
<evidence type="ECO:0000256" key="11">
    <source>
        <dbReference type="SAM" id="MobiDB-lite"/>
    </source>
</evidence>
<evidence type="ECO:0000313" key="14">
    <source>
        <dbReference type="Proteomes" id="UP001377567"/>
    </source>
</evidence>
<evidence type="ECO:0000256" key="3">
    <source>
        <dbReference type="ARBA" id="ARBA00022705"/>
    </source>
</evidence>
<dbReference type="GO" id="GO:0005664">
    <property type="term" value="C:nuclear origin of replication recognition complex"/>
    <property type="evidence" value="ECO:0007669"/>
    <property type="project" value="TreeGrafter"/>
</dbReference>
<keyword evidence="6 10" id="KW-0067">ATP-binding</keyword>
<organism evidence="13 14">
    <name type="scientific">Maudiozyma humilis</name>
    <name type="common">Sour dough yeast</name>
    <name type="synonym">Kazachstania humilis</name>
    <dbReference type="NCBI Taxonomy" id="51915"/>
    <lineage>
        <taxon>Eukaryota</taxon>
        <taxon>Fungi</taxon>
        <taxon>Dikarya</taxon>
        <taxon>Ascomycota</taxon>
        <taxon>Saccharomycotina</taxon>
        <taxon>Saccharomycetes</taxon>
        <taxon>Saccharomycetales</taxon>
        <taxon>Saccharomycetaceae</taxon>
        <taxon>Maudiozyma</taxon>
    </lineage>
</organism>
<dbReference type="AlphaFoldDB" id="A0AAV5RQQ6"/>
<feature type="compositionally biased region" description="Acidic residues" evidence="11">
    <location>
        <begin position="256"/>
        <end position="265"/>
    </location>
</feature>
<dbReference type="GO" id="GO:0005524">
    <property type="term" value="F:ATP binding"/>
    <property type="evidence" value="ECO:0007669"/>
    <property type="project" value="UniProtKB-KW"/>
</dbReference>